<proteinExistence type="predicted"/>
<dbReference type="InterPro" id="IPR001173">
    <property type="entry name" value="Glyco_trans_2-like"/>
</dbReference>
<comment type="caution">
    <text evidence="2">The sequence shown here is derived from an EMBL/GenBank/DDBJ whole genome shotgun (WGS) entry which is preliminary data.</text>
</comment>
<dbReference type="Gene3D" id="3.90.550.10">
    <property type="entry name" value="Spore Coat Polysaccharide Biosynthesis Protein SpsA, Chain A"/>
    <property type="match status" value="1"/>
</dbReference>
<evidence type="ECO:0000259" key="1">
    <source>
        <dbReference type="Pfam" id="PF00535"/>
    </source>
</evidence>
<gene>
    <name evidence="2" type="ORF">COX77_03910</name>
</gene>
<organism evidence="2 3">
    <name type="scientific">Candidatus Komeilibacteria bacterium CG_4_10_14_0_2_um_filter_37_10</name>
    <dbReference type="NCBI Taxonomy" id="1974470"/>
    <lineage>
        <taxon>Bacteria</taxon>
        <taxon>Candidatus Komeiliibacteriota</taxon>
    </lineage>
</organism>
<accession>A0A2M7VDZ0</accession>
<dbReference type="AlphaFoldDB" id="A0A2M7VDZ0"/>
<evidence type="ECO:0000313" key="3">
    <source>
        <dbReference type="Proteomes" id="UP000230405"/>
    </source>
</evidence>
<dbReference type="EMBL" id="PFPO01000073">
    <property type="protein sequence ID" value="PIZ98645.1"/>
    <property type="molecule type" value="Genomic_DNA"/>
</dbReference>
<name>A0A2M7VDZ0_9BACT</name>
<dbReference type="PANTHER" id="PTHR43179">
    <property type="entry name" value="RHAMNOSYLTRANSFERASE WBBL"/>
    <property type="match status" value="1"/>
</dbReference>
<feature type="domain" description="Glycosyltransferase 2-like" evidence="1">
    <location>
        <begin position="8"/>
        <end position="133"/>
    </location>
</feature>
<dbReference type="PANTHER" id="PTHR43179:SF7">
    <property type="entry name" value="RHAMNOSYLTRANSFERASE WBBL"/>
    <property type="match status" value="1"/>
</dbReference>
<dbReference type="CDD" id="cd04186">
    <property type="entry name" value="GT_2_like_c"/>
    <property type="match status" value="1"/>
</dbReference>
<dbReference type="SUPFAM" id="SSF53448">
    <property type="entry name" value="Nucleotide-diphospho-sugar transferases"/>
    <property type="match status" value="1"/>
</dbReference>
<dbReference type="InterPro" id="IPR029044">
    <property type="entry name" value="Nucleotide-diphossugar_trans"/>
</dbReference>
<dbReference type="Pfam" id="PF00535">
    <property type="entry name" value="Glycos_transf_2"/>
    <property type="match status" value="1"/>
</dbReference>
<reference evidence="3" key="1">
    <citation type="submission" date="2017-09" db="EMBL/GenBank/DDBJ databases">
        <title>Depth-based differentiation of microbial function through sediment-hosted aquifers and enrichment of novel symbionts in the deep terrestrial subsurface.</title>
        <authorList>
            <person name="Probst A.J."/>
            <person name="Ladd B."/>
            <person name="Jarett J.K."/>
            <person name="Geller-Mcgrath D.E."/>
            <person name="Sieber C.M.K."/>
            <person name="Emerson J.B."/>
            <person name="Anantharaman K."/>
            <person name="Thomas B.C."/>
            <person name="Malmstrom R."/>
            <person name="Stieglmeier M."/>
            <person name="Klingl A."/>
            <person name="Woyke T."/>
            <person name="Ryan C.M."/>
            <person name="Banfield J.F."/>
        </authorList>
    </citation>
    <scope>NUCLEOTIDE SEQUENCE [LARGE SCALE GENOMIC DNA]</scope>
</reference>
<sequence>MNDSIKLSVIIVSWNVAEQIERCLLSIDKYLSKINKEVIVIDNNSTDQTKDLIKQRFPGVKLIINSINKGFAAANNQGAQIAQGEYFLILNPDTEFIDESLGSALAFMDQQQNIGICGINIINRDQSDQLSIRPFPDLYSQIITLGKLNNIWPQLNKHYLSINFDYHQSQSVASISGACFLIKSKVWSQLNGFDEHFFIWFEEVDLCYRCQQSGLTVYYYAPACIIHDGAQSFSQLLPWAKQKLFNRSLLYYFRQHQPGWQLIILRLLLPFNYLLTILQTLVSTTKNVYTIVRSKN</sequence>
<dbReference type="Proteomes" id="UP000230405">
    <property type="component" value="Unassembled WGS sequence"/>
</dbReference>
<evidence type="ECO:0000313" key="2">
    <source>
        <dbReference type="EMBL" id="PIZ98645.1"/>
    </source>
</evidence>
<protein>
    <recommendedName>
        <fullName evidence="1">Glycosyltransferase 2-like domain-containing protein</fullName>
    </recommendedName>
</protein>